<evidence type="ECO:0000313" key="2">
    <source>
        <dbReference type="EMBL" id="EHC28902.1"/>
    </source>
</evidence>
<proteinExistence type="predicted"/>
<organism evidence="2 3">
    <name type="scientific">Salmonella enterica subsp. enterica serovar Adelaide str. A4-669</name>
    <dbReference type="NCBI Taxonomy" id="913063"/>
    <lineage>
        <taxon>Bacteria</taxon>
        <taxon>Pseudomonadati</taxon>
        <taxon>Pseudomonadota</taxon>
        <taxon>Gammaproteobacteria</taxon>
        <taxon>Enterobacterales</taxon>
        <taxon>Enterobacteriaceae</taxon>
        <taxon>Salmonella</taxon>
    </lineage>
</organism>
<feature type="non-terminal residue" evidence="2">
    <location>
        <position position="73"/>
    </location>
</feature>
<name>A0A6C8GFC9_SALET</name>
<accession>A0A6C8GFC9</accession>
<reference evidence="2 3" key="1">
    <citation type="journal article" date="2011" name="BMC Genomics">
        <title>Genome sequencing reveals diversification of virulence factor content and possible host adaptation in distinct subpopulations of Salmonella enterica.</title>
        <authorList>
            <person name="den Bakker H.C."/>
            <person name="Moreno Switt A.I."/>
            <person name="Govoni G."/>
            <person name="Cummings C.A."/>
            <person name="Ranieri M.L."/>
            <person name="Degoricija L."/>
            <person name="Hoelzer K."/>
            <person name="Rodriguez-Rivera L.D."/>
            <person name="Brown S."/>
            <person name="Bolchacova E."/>
            <person name="Furtado M.R."/>
            <person name="Wiedmann M."/>
        </authorList>
    </citation>
    <scope>NUCLEOTIDE SEQUENCE [LARGE SCALE GENOMIC DNA]</scope>
    <source>
        <strain evidence="2 3">A4-669</strain>
    </source>
</reference>
<evidence type="ECO:0000313" key="3">
    <source>
        <dbReference type="Proteomes" id="UP000004906"/>
    </source>
</evidence>
<dbReference type="Proteomes" id="UP000004906">
    <property type="component" value="Unassembled WGS sequence"/>
</dbReference>
<protein>
    <submittedName>
        <fullName evidence="2">Uncharacterized protein</fullName>
    </submittedName>
</protein>
<gene>
    <name evidence="2" type="ORF">LTSEADE_5814</name>
</gene>
<dbReference type="AlphaFoldDB" id="A0A6C8GFC9"/>
<sequence>MHFDFNDAIALARFAATAAHVEAESPWRVAARARLRHASKKLANRGKDARIGRRVGTRGAPDRPRSGSGRYRS</sequence>
<dbReference type="EMBL" id="AFCI01001933">
    <property type="protein sequence ID" value="EHC28902.1"/>
    <property type="molecule type" value="Genomic_DNA"/>
</dbReference>
<feature type="region of interest" description="Disordered" evidence="1">
    <location>
        <begin position="40"/>
        <end position="73"/>
    </location>
</feature>
<comment type="caution">
    <text evidence="2">The sequence shown here is derived from an EMBL/GenBank/DDBJ whole genome shotgun (WGS) entry which is preliminary data.</text>
</comment>
<evidence type="ECO:0000256" key="1">
    <source>
        <dbReference type="SAM" id="MobiDB-lite"/>
    </source>
</evidence>